<dbReference type="PaxDb" id="55529-EKX41840"/>
<reference evidence="5" key="2">
    <citation type="submission" date="2012-11" db="EMBL/GenBank/DDBJ databases">
        <authorList>
            <person name="Kuo A."/>
            <person name="Curtis B.A."/>
            <person name="Tanifuji G."/>
            <person name="Burki F."/>
            <person name="Gruber A."/>
            <person name="Irimia M."/>
            <person name="Maruyama S."/>
            <person name="Arias M.C."/>
            <person name="Ball S.G."/>
            <person name="Gile G.H."/>
            <person name="Hirakawa Y."/>
            <person name="Hopkins J.F."/>
            <person name="Rensing S.A."/>
            <person name="Schmutz J."/>
            <person name="Symeonidi A."/>
            <person name="Elias M."/>
            <person name="Eveleigh R.J."/>
            <person name="Herman E.K."/>
            <person name="Klute M.J."/>
            <person name="Nakayama T."/>
            <person name="Obornik M."/>
            <person name="Reyes-Prieto A."/>
            <person name="Armbrust E.V."/>
            <person name="Aves S.J."/>
            <person name="Beiko R.G."/>
            <person name="Coutinho P."/>
            <person name="Dacks J.B."/>
            <person name="Durnford D.G."/>
            <person name="Fast N.M."/>
            <person name="Green B.R."/>
            <person name="Grisdale C."/>
            <person name="Hempe F."/>
            <person name="Henrissat B."/>
            <person name="Hoppner M.P."/>
            <person name="Ishida K.-I."/>
            <person name="Kim E."/>
            <person name="Koreny L."/>
            <person name="Kroth P.G."/>
            <person name="Liu Y."/>
            <person name="Malik S.-B."/>
            <person name="Maier U.G."/>
            <person name="McRose D."/>
            <person name="Mock T."/>
            <person name="Neilson J.A."/>
            <person name="Onodera N.T."/>
            <person name="Poole A.M."/>
            <person name="Pritham E.J."/>
            <person name="Richards T.A."/>
            <person name="Rocap G."/>
            <person name="Roy S.W."/>
            <person name="Sarai C."/>
            <person name="Schaack S."/>
            <person name="Shirato S."/>
            <person name="Slamovits C.H."/>
            <person name="Spencer D.F."/>
            <person name="Suzuki S."/>
            <person name="Worden A.Z."/>
            <person name="Zauner S."/>
            <person name="Barry K."/>
            <person name="Bell C."/>
            <person name="Bharti A.K."/>
            <person name="Crow J.A."/>
            <person name="Grimwood J."/>
            <person name="Kramer R."/>
            <person name="Lindquist E."/>
            <person name="Lucas S."/>
            <person name="Salamov A."/>
            <person name="McFadden G.I."/>
            <person name="Lane C.E."/>
            <person name="Keeling P.J."/>
            <person name="Gray M.W."/>
            <person name="Grigoriev I.V."/>
            <person name="Archibald J.M."/>
        </authorList>
    </citation>
    <scope>NUCLEOTIDE SEQUENCE</scope>
    <source>
        <strain evidence="5">CCMP2712</strain>
    </source>
</reference>
<keyword evidence="5" id="KW-1185">Reference proteome</keyword>
<evidence type="ECO:0000313" key="4">
    <source>
        <dbReference type="EnsemblProtists" id="EKX41840"/>
    </source>
</evidence>
<dbReference type="AlphaFoldDB" id="L1J182"/>
<proteinExistence type="predicted"/>
<protein>
    <submittedName>
        <fullName evidence="3 4">Uncharacterized protein</fullName>
    </submittedName>
</protein>
<evidence type="ECO:0000313" key="3">
    <source>
        <dbReference type="EMBL" id="EKX41840.1"/>
    </source>
</evidence>
<dbReference type="KEGG" id="gtt:GUITHDRAFT_153668"/>
<feature type="transmembrane region" description="Helical" evidence="2">
    <location>
        <begin position="25"/>
        <end position="47"/>
    </location>
</feature>
<keyword evidence="2" id="KW-0812">Transmembrane</keyword>
<dbReference type="EMBL" id="JH993020">
    <property type="protein sequence ID" value="EKX41840.1"/>
    <property type="molecule type" value="Genomic_DNA"/>
</dbReference>
<reference evidence="3 5" key="1">
    <citation type="journal article" date="2012" name="Nature">
        <title>Algal genomes reveal evolutionary mosaicism and the fate of nucleomorphs.</title>
        <authorList>
            <consortium name="DOE Joint Genome Institute"/>
            <person name="Curtis B.A."/>
            <person name="Tanifuji G."/>
            <person name="Burki F."/>
            <person name="Gruber A."/>
            <person name="Irimia M."/>
            <person name="Maruyama S."/>
            <person name="Arias M.C."/>
            <person name="Ball S.G."/>
            <person name="Gile G.H."/>
            <person name="Hirakawa Y."/>
            <person name="Hopkins J.F."/>
            <person name="Kuo A."/>
            <person name="Rensing S.A."/>
            <person name="Schmutz J."/>
            <person name="Symeonidi A."/>
            <person name="Elias M."/>
            <person name="Eveleigh R.J."/>
            <person name="Herman E.K."/>
            <person name="Klute M.J."/>
            <person name="Nakayama T."/>
            <person name="Obornik M."/>
            <person name="Reyes-Prieto A."/>
            <person name="Armbrust E.V."/>
            <person name="Aves S.J."/>
            <person name="Beiko R.G."/>
            <person name="Coutinho P."/>
            <person name="Dacks J.B."/>
            <person name="Durnford D.G."/>
            <person name="Fast N.M."/>
            <person name="Green B.R."/>
            <person name="Grisdale C.J."/>
            <person name="Hempel F."/>
            <person name="Henrissat B."/>
            <person name="Hoppner M.P."/>
            <person name="Ishida K."/>
            <person name="Kim E."/>
            <person name="Koreny L."/>
            <person name="Kroth P.G."/>
            <person name="Liu Y."/>
            <person name="Malik S.B."/>
            <person name="Maier U.G."/>
            <person name="McRose D."/>
            <person name="Mock T."/>
            <person name="Neilson J.A."/>
            <person name="Onodera N.T."/>
            <person name="Poole A.M."/>
            <person name="Pritham E.J."/>
            <person name="Richards T.A."/>
            <person name="Rocap G."/>
            <person name="Roy S.W."/>
            <person name="Sarai C."/>
            <person name="Schaack S."/>
            <person name="Shirato S."/>
            <person name="Slamovits C.H."/>
            <person name="Spencer D.F."/>
            <person name="Suzuki S."/>
            <person name="Worden A.Z."/>
            <person name="Zauner S."/>
            <person name="Barry K."/>
            <person name="Bell C."/>
            <person name="Bharti A.K."/>
            <person name="Crow J.A."/>
            <person name="Grimwood J."/>
            <person name="Kramer R."/>
            <person name="Lindquist E."/>
            <person name="Lucas S."/>
            <person name="Salamov A."/>
            <person name="McFadden G.I."/>
            <person name="Lane C.E."/>
            <person name="Keeling P.J."/>
            <person name="Gray M.W."/>
            <person name="Grigoriev I.V."/>
            <person name="Archibald J.M."/>
        </authorList>
    </citation>
    <scope>NUCLEOTIDE SEQUENCE</scope>
    <source>
        <strain evidence="3 5">CCMP2712</strain>
    </source>
</reference>
<gene>
    <name evidence="3" type="ORF">GUITHDRAFT_153668</name>
</gene>
<feature type="region of interest" description="Disordered" evidence="1">
    <location>
        <begin position="161"/>
        <end position="206"/>
    </location>
</feature>
<keyword evidence="2" id="KW-1133">Transmembrane helix</keyword>
<evidence type="ECO:0000313" key="5">
    <source>
        <dbReference type="Proteomes" id="UP000011087"/>
    </source>
</evidence>
<reference evidence="4" key="3">
    <citation type="submission" date="2016-03" db="UniProtKB">
        <authorList>
            <consortium name="EnsemblProtists"/>
        </authorList>
    </citation>
    <scope>IDENTIFICATION</scope>
</reference>
<accession>L1J182</accession>
<keyword evidence="2" id="KW-0472">Membrane</keyword>
<evidence type="ECO:0000256" key="1">
    <source>
        <dbReference type="SAM" id="MobiDB-lite"/>
    </source>
</evidence>
<dbReference type="GeneID" id="17298560"/>
<evidence type="ECO:0000256" key="2">
    <source>
        <dbReference type="SAM" id="Phobius"/>
    </source>
</evidence>
<dbReference type="EnsemblProtists" id="EKX41840">
    <property type="protein sequence ID" value="EKX41840"/>
    <property type="gene ID" value="GUITHDRAFT_153668"/>
</dbReference>
<dbReference type="Proteomes" id="UP000011087">
    <property type="component" value="Unassembled WGS sequence"/>
</dbReference>
<sequence>MVAVYNTFGDVEAVRPASSQNWKKYAAVIAGAWAVMFVAAVMVIGAYDKKTTLYQRPRTQMLAFKEFVPETNVFENFDASFTPEKKFEYDLAKEADYSQINIASGVDGDTVEEGIPDPYADQSARIEVPAAVYTQDPPYDPTVVEIGEKVLGKPFHEYTAAEEGDPVMGKDYEDVPFDKTINSVPEPNPSREWESLDVENEPNPNY</sequence>
<organism evidence="3">
    <name type="scientific">Guillardia theta (strain CCMP2712)</name>
    <name type="common">Cryptophyte</name>
    <dbReference type="NCBI Taxonomy" id="905079"/>
    <lineage>
        <taxon>Eukaryota</taxon>
        <taxon>Cryptophyceae</taxon>
        <taxon>Pyrenomonadales</taxon>
        <taxon>Geminigeraceae</taxon>
        <taxon>Guillardia</taxon>
    </lineage>
</organism>
<dbReference type="HOGENOM" id="CLU_1334103_0_0_1"/>
<dbReference type="RefSeq" id="XP_005828820.1">
    <property type="nucleotide sequence ID" value="XM_005828763.1"/>
</dbReference>
<name>L1J182_GUITC</name>
<dbReference type="OrthoDB" id="10379244at2759"/>
<feature type="compositionally biased region" description="Basic and acidic residues" evidence="1">
    <location>
        <begin position="168"/>
        <end position="177"/>
    </location>
</feature>